<evidence type="ECO:0000256" key="3">
    <source>
        <dbReference type="SAM" id="SignalP"/>
    </source>
</evidence>
<evidence type="ECO:0000313" key="6">
    <source>
        <dbReference type="Proteomes" id="UP000050509"/>
    </source>
</evidence>
<keyword evidence="2" id="KW-1133">Transmembrane helix</keyword>
<evidence type="ECO:0000256" key="2">
    <source>
        <dbReference type="SAM" id="Phobius"/>
    </source>
</evidence>
<evidence type="ECO:0000313" key="5">
    <source>
        <dbReference type="EMBL" id="KPV52101.1"/>
    </source>
</evidence>
<organism evidence="5 6">
    <name type="scientific">Kouleothrix aurantiaca</name>
    <dbReference type="NCBI Taxonomy" id="186479"/>
    <lineage>
        <taxon>Bacteria</taxon>
        <taxon>Bacillati</taxon>
        <taxon>Chloroflexota</taxon>
        <taxon>Chloroflexia</taxon>
        <taxon>Chloroflexales</taxon>
        <taxon>Roseiflexineae</taxon>
        <taxon>Roseiflexaceae</taxon>
        <taxon>Kouleothrix</taxon>
    </lineage>
</organism>
<keyword evidence="6" id="KW-1185">Reference proteome</keyword>
<dbReference type="Proteomes" id="UP000050509">
    <property type="component" value="Unassembled WGS sequence"/>
</dbReference>
<feature type="region of interest" description="Disordered" evidence="1">
    <location>
        <begin position="275"/>
        <end position="297"/>
    </location>
</feature>
<feature type="chain" id="PRO_5006029314" description="WxL Interacting Protein peptidoglycan binding domain-containing protein" evidence="3">
    <location>
        <begin position="32"/>
        <end position="347"/>
    </location>
</feature>
<dbReference type="AlphaFoldDB" id="A0A0N8PS95"/>
<gene>
    <name evidence="5" type="ORF">SE17_17465</name>
</gene>
<keyword evidence="2" id="KW-0812">Transmembrane</keyword>
<proteinExistence type="predicted"/>
<comment type="caution">
    <text evidence="5">The sequence shown here is derived from an EMBL/GenBank/DDBJ whole genome shotgun (WGS) entry which is preliminary data.</text>
</comment>
<feature type="domain" description="WxL Interacting Protein peptidoglycan binding" evidence="4">
    <location>
        <begin position="47"/>
        <end position="146"/>
    </location>
</feature>
<name>A0A0N8PS95_9CHLR</name>
<evidence type="ECO:0000259" key="4">
    <source>
        <dbReference type="Pfam" id="PF06030"/>
    </source>
</evidence>
<feature type="transmembrane region" description="Helical" evidence="2">
    <location>
        <begin position="315"/>
        <end position="337"/>
    </location>
</feature>
<protein>
    <recommendedName>
        <fullName evidence="4">WxL Interacting Protein peptidoglycan binding domain-containing protein</fullName>
    </recommendedName>
</protein>
<accession>A0A0N8PS95</accession>
<dbReference type="Pfam" id="PF06030">
    <property type="entry name" value="WxLIP_PGBD"/>
    <property type="match status" value="1"/>
</dbReference>
<reference evidence="5 6" key="1">
    <citation type="submission" date="2015-09" db="EMBL/GenBank/DDBJ databases">
        <title>Draft genome sequence of Kouleothrix aurantiaca JCM 19913.</title>
        <authorList>
            <person name="Hemp J."/>
        </authorList>
    </citation>
    <scope>NUCLEOTIDE SEQUENCE [LARGE SCALE GENOMIC DNA]</scope>
    <source>
        <strain evidence="5 6">COM-B</strain>
    </source>
</reference>
<evidence type="ECO:0000256" key="1">
    <source>
        <dbReference type="SAM" id="MobiDB-lite"/>
    </source>
</evidence>
<keyword evidence="3" id="KW-0732">Signal</keyword>
<feature type="signal peptide" evidence="3">
    <location>
        <begin position="1"/>
        <end position="31"/>
    </location>
</feature>
<keyword evidence="2" id="KW-0472">Membrane</keyword>
<dbReference type="InterPro" id="IPR010317">
    <property type="entry name" value="WxLIP_PGBD"/>
</dbReference>
<sequence length="347" mass="36233">MYRCISGLLLKSLAILSSLLFFLGSVGAANAQTQPAMLGIKPVGIAASYFTLTMAPGETRELTVELANFSTVPVRARTYAADAYTIVNGGFGIKLDGEPSSGATRWLDYSADTLELAPRAGVNRTFTIHVPSDAKPGDYITGLAIQSADAQPTNSTGIAIRQVVRQAIAIAITLPGPQTPRITIGAATYRTVAGTSLVAVAVTNSGNVNLKPKGAFVLRAQDGTEVSRYPLAIDMLYAGTSTFIEVPFAGRLDPGAYAVALELADDRWKIKADAPSAPLSVPRPEEDGPAPAIGTAPQPAQINHAASQPTNLLRLLPSVLAGGCFAIGLILLGLYGYRRKQRGQAAG</sequence>
<dbReference type="EMBL" id="LJCR01000659">
    <property type="protein sequence ID" value="KPV52101.1"/>
    <property type="molecule type" value="Genomic_DNA"/>
</dbReference>